<dbReference type="InterPro" id="IPR020968">
    <property type="entry name" value="Bacteriocin_II_aureocin-like"/>
</dbReference>
<evidence type="ECO:0000313" key="2">
    <source>
        <dbReference type="Proteomes" id="UP001318300"/>
    </source>
</evidence>
<dbReference type="RefSeq" id="WP_166781659.1">
    <property type="nucleotide sequence ID" value="NZ_JAAOYO010000006.1"/>
</dbReference>
<protein>
    <recommendedName>
        <fullName evidence="3">Bacteriocin aureocin</fullName>
    </recommendedName>
</protein>
<gene>
    <name evidence="1" type="ORF">E9228_003352</name>
</gene>
<keyword evidence="2" id="KW-1185">Reference proteome</keyword>
<accession>A0ABX0TAX0</accession>
<comment type="caution">
    <text evidence="1">The sequence shown here is derived from an EMBL/GenBank/DDBJ whole genome shotgun (WGS) entry which is preliminary data.</text>
</comment>
<reference evidence="1 2" key="1">
    <citation type="submission" date="2020-03" db="EMBL/GenBank/DDBJ databases">
        <title>Above-ground endophytic microbial communities from plants in different locations in the United States.</title>
        <authorList>
            <person name="Frank C."/>
        </authorList>
    </citation>
    <scope>NUCLEOTIDE SEQUENCE [LARGE SCALE GENOMIC DNA]</scope>
    <source>
        <strain evidence="1 2">WW7</strain>
    </source>
</reference>
<dbReference type="Pfam" id="PF11758">
    <property type="entry name" value="Bacteriocin_IIi"/>
    <property type="match status" value="1"/>
</dbReference>
<evidence type="ECO:0008006" key="3">
    <source>
        <dbReference type="Google" id="ProtNLM"/>
    </source>
</evidence>
<dbReference type="NCBIfam" id="NF033881">
    <property type="entry name" value="aureocin_A53"/>
    <property type="match status" value="1"/>
</dbReference>
<dbReference type="EMBL" id="JAAOYO010000006">
    <property type="protein sequence ID" value="NII42678.1"/>
    <property type="molecule type" value="Genomic_DNA"/>
</dbReference>
<sequence length="53" mass="5999">MAVFARILQLLARYGARAVAWAKAHVQQVLNWINIGQAIDWIVSKIKQVLGIR</sequence>
<proteinExistence type="predicted"/>
<name>A0ABX0TAX0_9MICO</name>
<evidence type="ECO:0000313" key="1">
    <source>
        <dbReference type="EMBL" id="NII42678.1"/>
    </source>
</evidence>
<organism evidence="1 2">
    <name type="scientific">Curtobacterium salicis</name>
    <dbReference type="NCBI Taxonomy" id="1779862"/>
    <lineage>
        <taxon>Bacteria</taxon>
        <taxon>Bacillati</taxon>
        <taxon>Actinomycetota</taxon>
        <taxon>Actinomycetes</taxon>
        <taxon>Micrococcales</taxon>
        <taxon>Microbacteriaceae</taxon>
        <taxon>Curtobacterium</taxon>
    </lineage>
</organism>
<dbReference type="Proteomes" id="UP001318300">
    <property type="component" value="Unassembled WGS sequence"/>
</dbReference>